<evidence type="ECO:0000313" key="3">
    <source>
        <dbReference type="Proteomes" id="UP001234989"/>
    </source>
</evidence>
<dbReference type="Proteomes" id="UP001234989">
    <property type="component" value="Chromosome 6"/>
</dbReference>
<proteinExistence type="predicted"/>
<dbReference type="EMBL" id="CP133617">
    <property type="protein sequence ID" value="WMV33313.1"/>
    <property type="molecule type" value="Genomic_DNA"/>
</dbReference>
<organism evidence="2 3">
    <name type="scientific">Solanum verrucosum</name>
    <dbReference type="NCBI Taxonomy" id="315347"/>
    <lineage>
        <taxon>Eukaryota</taxon>
        <taxon>Viridiplantae</taxon>
        <taxon>Streptophyta</taxon>
        <taxon>Embryophyta</taxon>
        <taxon>Tracheophyta</taxon>
        <taxon>Spermatophyta</taxon>
        <taxon>Magnoliopsida</taxon>
        <taxon>eudicotyledons</taxon>
        <taxon>Gunneridae</taxon>
        <taxon>Pentapetalae</taxon>
        <taxon>asterids</taxon>
        <taxon>lamiids</taxon>
        <taxon>Solanales</taxon>
        <taxon>Solanaceae</taxon>
        <taxon>Solanoideae</taxon>
        <taxon>Solaneae</taxon>
        <taxon>Solanum</taxon>
    </lineage>
</organism>
<keyword evidence="1" id="KW-0472">Membrane</keyword>
<reference evidence="2" key="1">
    <citation type="submission" date="2023-08" db="EMBL/GenBank/DDBJ databases">
        <title>A de novo genome assembly of Solanum verrucosum Schlechtendal, a Mexican diploid species geographically isolated from the other diploid A-genome species in potato relatives.</title>
        <authorList>
            <person name="Hosaka K."/>
        </authorList>
    </citation>
    <scope>NUCLEOTIDE SEQUENCE</scope>
    <source>
        <tissue evidence="2">Young leaves</tissue>
    </source>
</reference>
<keyword evidence="3" id="KW-1185">Reference proteome</keyword>
<dbReference type="AlphaFoldDB" id="A0AAF0R289"/>
<evidence type="ECO:0000313" key="2">
    <source>
        <dbReference type="EMBL" id="WMV33313.1"/>
    </source>
</evidence>
<accession>A0AAF0R289</accession>
<keyword evidence="1" id="KW-1133">Transmembrane helix</keyword>
<gene>
    <name evidence="2" type="ORF">MTR67_026698</name>
</gene>
<protein>
    <submittedName>
        <fullName evidence="2">Uncharacterized protein</fullName>
    </submittedName>
</protein>
<sequence>MCCSGSFGVVSRNRRSTRRFALWCSSSPYCTSLQHRHTLGHSVTWYCFVEFLGDAPTTPFFCRLDPFLQGSTHWNKRRSRTLRRLTKWTRRSSGLHFFVLFNLFIPFCDVVSMLSFILQIPET</sequence>
<name>A0AAF0R289_SOLVR</name>
<evidence type="ECO:0000256" key="1">
    <source>
        <dbReference type="SAM" id="Phobius"/>
    </source>
</evidence>
<feature type="transmembrane region" description="Helical" evidence="1">
    <location>
        <begin position="94"/>
        <end position="118"/>
    </location>
</feature>
<keyword evidence="1" id="KW-0812">Transmembrane</keyword>